<keyword evidence="4" id="KW-1185">Reference proteome</keyword>
<dbReference type="EMBL" id="JAECZC010000011">
    <property type="protein sequence ID" value="MBH8562352.1"/>
    <property type="molecule type" value="Genomic_DNA"/>
</dbReference>
<sequence length="168" mass="19134">MKLKVLSLIAGAIALTLTATSFVVQAQTASSSPLLVAQTAKKQRGPWKNLDLTDAQKAQIQQIRRNTRAQIEAVFTPEQKEKLKAAFEARRAQRQAGQRPTGQRQGPWKNFAELNLTQAQKDQIRQIRESSRQQIQAVLTPEQQAKLKQFQENARQRHQQRQQNQQSN</sequence>
<gene>
    <name evidence="3" type="ORF">I8748_09225</name>
</gene>
<evidence type="ECO:0000313" key="4">
    <source>
        <dbReference type="Proteomes" id="UP000632766"/>
    </source>
</evidence>
<reference evidence="3 4" key="1">
    <citation type="journal article" date="2021" name="Int. J. Syst. Evol. Microbiol.">
        <title>Amazonocrinis nigriterrae gen. nov., sp. nov., Atlanticothrix silvestris gen. nov., sp. nov. and Dendronalium phyllosphericum gen. nov., sp. nov., nostocacean cyanobacteria from Brazilian environments.</title>
        <authorList>
            <person name="Alvarenga D.O."/>
            <person name="Andreote A.P.D."/>
            <person name="Branco L.H.Z."/>
            <person name="Delbaje E."/>
            <person name="Cruz R.B."/>
            <person name="Varani A.M."/>
            <person name="Fiore M.F."/>
        </authorList>
    </citation>
    <scope>NUCLEOTIDE SEQUENCE [LARGE SCALE GENOMIC DNA]</scope>
    <source>
        <strain evidence="3 4">CENA67</strain>
    </source>
</reference>
<dbReference type="InterPro" id="IPR052211">
    <property type="entry name" value="Cpx_auxiliary_protein"/>
</dbReference>
<dbReference type="GO" id="GO:0030288">
    <property type="term" value="C:outer membrane-bounded periplasmic space"/>
    <property type="evidence" value="ECO:0007669"/>
    <property type="project" value="TreeGrafter"/>
</dbReference>
<dbReference type="AlphaFoldDB" id="A0A8J7HRV2"/>
<protein>
    <submittedName>
        <fullName evidence="3">P pilus assembly/Cpx signaling pathway, periplasmic inhibitor/zinc-resistance associated protein</fullName>
    </submittedName>
</protein>
<dbReference type="PANTHER" id="PTHR38102">
    <property type="entry name" value="PERIPLASMIC CHAPERONE SPY"/>
    <property type="match status" value="1"/>
</dbReference>
<evidence type="ECO:0000313" key="3">
    <source>
        <dbReference type="EMBL" id="MBH8562352.1"/>
    </source>
</evidence>
<name>A0A8J7HRV2_9NOST</name>
<dbReference type="GO" id="GO:0051082">
    <property type="term" value="F:unfolded protein binding"/>
    <property type="evidence" value="ECO:0007669"/>
    <property type="project" value="TreeGrafter"/>
</dbReference>
<accession>A0A8J7HRV2</accession>
<feature type="compositionally biased region" description="Low complexity" evidence="1">
    <location>
        <begin position="94"/>
        <end position="106"/>
    </location>
</feature>
<feature type="region of interest" description="Disordered" evidence="1">
    <location>
        <begin position="86"/>
        <end position="108"/>
    </location>
</feature>
<dbReference type="PANTHER" id="PTHR38102:SF1">
    <property type="entry name" value="PERIPLASMIC CHAPERONE SPY"/>
    <property type="match status" value="1"/>
</dbReference>
<evidence type="ECO:0000256" key="2">
    <source>
        <dbReference type="SAM" id="SignalP"/>
    </source>
</evidence>
<keyword evidence="2" id="KW-0732">Signal</keyword>
<dbReference type="Gene3D" id="1.20.120.1490">
    <property type="match status" value="1"/>
</dbReference>
<feature type="signal peptide" evidence="2">
    <location>
        <begin position="1"/>
        <end position="26"/>
    </location>
</feature>
<dbReference type="Proteomes" id="UP000632766">
    <property type="component" value="Unassembled WGS sequence"/>
</dbReference>
<comment type="caution">
    <text evidence="3">The sequence shown here is derived from an EMBL/GenBank/DDBJ whole genome shotgun (WGS) entry which is preliminary data.</text>
</comment>
<feature type="region of interest" description="Disordered" evidence="1">
    <location>
        <begin position="146"/>
        <end position="168"/>
    </location>
</feature>
<feature type="chain" id="PRO_5035198159" evidence="2">
    <location>
        <begin position="27"/>
        <end position="168"/>
    </location>
</feature>
<dbReference type="RefSeq" id="WP_198124308.1">
    <property type="nucleotide sequence ID" value="NZ_JAECZC010000011.1"/>
</dbReference>
<evidence type="ECO:0000256" key="1">
    <source>
        <dbReference type="SAM" id="MobiDB-lite"/>
    </source>
</evidence>
<organism evidence="3 4">
    <name type="scientific">Amazonocrinis nigriterrae CENA67</name>
    <dbReference type="NCBI Taxonomy" id="2794033"/>
    <lineage>
        <taxon>Bacteria</taxon>
        <taxon>Bacillati</taxon>
        <taxon>Cyanobacteriota</taxon>
        <taxon>Cyanophyceae</taxon>
        <taxon>Nostocales</taxon>
        <taxon>Nostocaceae</taxon>
        <taxon>Amazonocrinis</taxon>
        <taxon>Amazonocrinis nigriterrae</taxon>
    </lineage>
</organism>
<proteinExistence type="predicted"/>